<dbReference type="Proteomes" id="UP000177625">
    <property type="component" value="Unassembled WGS sequence"/>
</dbReference>
<evidence type="ECO:0000313" key="3">
    <source>
        <dbReference type="Proteomes" id="UP000177625"/>
    </source>
</evidence>
<evidence type="ECO:0000313" key="2">
    <source>
        <dbReference type="EMBL" id="CZT49284.1"/>
    </source>
</evidence>
<evidence type="ECO:0000256" key="1">
    <source>
        <dbReference type="SAM" id="SignalP"/>
    </source>
</evidence>
<sequence length="61" mass="6844">MAMPVFCLPWLVPELLDFLLSESWYTTCLITESQIPQAGDQSKVVKLLQDLTCSWAGIISL</sequence>
<dbReference type="AlphaFoldDB" id="A0A1E1MJK0"/>
<protein>
    <submittedName>
        <fullName evidence="2">Uncharacterized protein</fullName>
    </submittedName>
</protein>
<reference evidence="3" key="1">
    <citation type="submission" date="2016-03" db="EMBL/GenBank/DDBJ databases">
        <authorList>
            <person name="Guldener U."/>
        </authorList>
    </citation>
    <scope>NUCLEOTIDE SEQUENCE [LARGE SCALE GENOMIC DNA]</scope>
</reference>
<feature type="chain" id="PRO_5009448372" evidence="1">
    <location>
        <begin position="22"/>
        <end position="61"/>
    </location>
</feature>
<keyword evidence="3" id="KW-1185">Reference proteome</keyword>
<feature type="signal peptide" evidence="1">
    <location>
        <begin position="1"/>
        <end position="21"/>
    </location>
</feature>
<organism evidence="2 3">
    <name type="scientific">Rhynchosporium secalis</name>
    <name type="common">Barley scald fungus</name>
    <dbReference type="NCBI Taxonomy" id="38038"/>
    <lineage>
        <taxon>Eukaryota</taxon>
        <taxon>Fungi</taxon>
        <taxon>Dikarya</taxon>
        <taxon>Ascomycota</taxon>
        <taxon>Pezizomycotina</taxon>
        <taxon>Leotiomycetes</taxon>
        <taxon>Helotiales</taxon>
        <taxon>Ploettnerulaceae</taxon>
        <taxon>Rhynchosporium</taxon>
    </lineage>
</organism>
<gene>
    <name evidence="2" type="ORF">RSE6_10105</name>
</gene>
<dbReference type="EMBL" id="FJVC01000375">
    <property type="protein sequence ID" value="CZT49284.1"/>
    <property type="molecule type" value="Genomic_DNA"/>
</dbReference>
<keyword evidence="1" id="KW-0732">Signal</keyword>
<accession>A0A1E1MJK0</accession>
<proteinExistence type="predicted"/>
<name>A0A1E1MJK0_RHYSE</name>